<accession>A0A318HA98</accession>
<dbReference type="RefSeq" id="WP_110318783.1">
    <property type="nucleotide sequence ID" value="NZ_QJJU01000021.1"/>
</dbReference>
<dbReference type="AlphaFoldDB" id="A0A318HA98"/>
<dbReference type="EMBL" id="QJJU01000021">
    <property type="protein sequence ID" value="PXX04117.1"/>
    <property type="molecule type" value="Genomic_DNA"/>
</dbReference>
<evidence type="ECO:0000313" key="2">
    <source>
        <dbReference type="Proteomes" id="UP000247781"/>
    </source>
</evidence>
<reference evidence="1 2" key="2">
    <citation type="submission" date="2018-06" db="EMBL/GenBank/DDBJ databases">
        <title>Sequencing of bacterial isolates from soil warming experiment in Harvard Forest, Massachusetts, USA.</title>
        <authorList>
            <person name="Deangelis K.PhD."/>
        </authorList>
    </citation>
    <scope>NUCLEOTIDE SEQUENCE [LARGE SCALE GENOMIC DNA]</scope>
    <source>
        <strain evidence="1 2">GAS496</strain>
    </source>
</reference>
<dbReference type="Proteomes" id="UP000247781">
    <property type="component" value="Unassembled WGS sequence"/>
</dbReference>
<dbReference type="OrthoDB" id="4731062at2"/>
<organism evidence="1 2">
    <name type="scientific">Mycolicibacterium moriokaense</name>
    <dbReference type="NCBI Taxonomy" id="39691"/>
    <lineage>
        <taxon>Bacteria</taxon>
        <taxon>Bacillati</taxon>
        <taxon>Actinomycetota</taxon>
        <taxon>Actinomycetes</taxon>
        <taxon>Mycobacteriales</taxon>
        <taxon>Mycobacteriaceae</taxon>
        <taxon>Mycolicibacterium</taxon>
    </lineage>
</organism>
<comment type="caution">
    <text evidence="1">The sequence shown here is derived from an EMBL/GenBank/DDBJ whole genome shotgun (WGS) entry which is preliminary data.</text>
</comment>
<protein>
    <submittedName>
        <fullName evidence="1">Uncharacterized protein</fullName>
    </submittedName>
</protein>
<sequence length="175" mass="17747">MTLQTGNLRRAVTGVVAGGAVAAGVMVGFGAPTALADPATPTTPTDTPSAMTADEALAIIDKDYDIGAGGGQLSSLIHDVLKLRALGFKPSNANKDAITKALDYRPNQAPLIEALKETLAYQRKLQALTQNQVNPNQQPGYNLGVGQPPPGMGPALPPGVPADPGTSPGVFIGVG</sequence>
<dbReference type="InterPro" id="IPR006311">
    <property type="entry name" value="TAT_signal"/>
</dbReference>
<evidence type="ECO:0000313" key="1">
    <source>
        <dbReference type="EMBL" id="PXX04117.1"/>
    </source>
</evidence>
<proteinExistence type="predicted"/>
<gene>
    <name evidence="1" type="ORF">C8E89_1218</name>
</gene>
<dbReference type="PROSITE" id="PS51318">
    <property type="entry name" value="TAT"/>
    <property type="match status" value="1"/>
</dbReference>
<name>A0A318HA98_9MYCO</name>
<reference evidence="2" key="1">
    <citation type="submission" date="2018-05" db="EMBL/GenBank/DDBJ databases">
        <authorList>
            <person name="Deangelis K."/>
            <person name="Huntemann M."/>
            <person name="Clum A."/>
            <person name="Pillay M."/>
            <person name="Palaniappan K."/>
            <person name="Varghese N."/>
            <person name="Mikhailova N."/>
            <person name="Stamatis D."/>
            <person name="Reddy T."/>
            <person name="Daum C."/>
            <person name="Shapiro N."/>
            <person name="Ivanova N."/>
            <person name="Kyrpides N."/>
            <person name="Woyke T."/>
        </authorList>
    </citation>
    <scope>NUCLEOTIDE SEQUENCE [LARGE SCALE GENOMIC DNA]</scope>
    <source>
        <strain evidence="2">GAS496</strain>
    </source>
</reference>
<keyword evidence="2" id="KW-1185">Reference proteome</keyword>